<keyword evidence="1" id="KW-0472">Membrane</keyword>
<keyword evidence="1" id="KW-0812">Transmembrane</keyword>
<evidence type="ECO:0000256" key="1">
    <source>
        <dbReference type="SAM" id="Phobius"/>
    </source>
</evidence>
<reference evidence="2" key="1">
    <citation type="journal article" date="2012" name="Proc. Natl. Acad. Sci. U.S.A.">
        <title>Antigenic diversity is generated by distinct evolutionary mechanisms in African trypanosome species.</title>
        <authorList>
            <person name="Jackson A.P."/>
            <person name="Berry A."/>
            <person name="Aslett M."/>
            <person name="Allison H.C."/>
            <person name="Burton P."/>
            <person name="Vavrova-Anderson J."/>
            <person name="Brown R."/>
            <person name="Browne H."/>
            <person name="Corton N."/>
            <person name="Hauser H."/>
            <person name="Gamble J."/>
            <person name="Gilderthorp R."/>
            <person name="Marcello L."/>
            <person name="McQuillan J."/>
            <person name="Otto T.D."/>
            <person name="Quail M.A."/>
            <person name="Sanders M.J."/>
            <person name="van Tonder A."/>
            <person name="Ginger M.L."/>
            <person name="Field M.C."/>
            <person name="Barry J.D."/>
            <person name="Hertz-Fowler C."/>
            <person name="Berriman M."/>
        </authorList>
    </citation>
    <scope>NUCLEOTIDE SEQUENCE</scope>
    <source>
        <strain evidence="2">Y486</strain>
    </source>
</reference>
<protein>
    <submittedName>
        <fullName evidence="2">Uncharacterized protein</fullName>
    </submittedName>
</protein>
<dbReference type="EMBL" id="HE573027">
    <property type="protein sequence ID" value="CCC53823.1"/>
    <property type="molecule type" value="Genomic_DNA"/>
</dbReference>
<feature type="transmembrane region" description="Helical" evidence="1">
    <location>
        <begin position="78"/>
        <end position="101"/>
    </location>
</feature>
<name>G0UDB2_TRYVY</name>
<dbReference type="AlphaFoldDB" id="G0UDB2"/>
<gene>
    <name evidence="2" type="ORF">TVY486_1113070</name>
</gene>
<accession>G0UDB2</accession>
<organism evidence="2">
    <name type="scientific">Trypanosoma vivax (strain Y486)</name>
    <dbReference type="NCBI Taxonomy" id="1055687"/>
    <lineage>
        <taxon>Eukaryota</taxon>
        <taxon>Discoba</taxon>
        <taxon>Euglenozoa</taxon>
        <taxon>Kinetoplastea</taxon>
        <taxon>Metakinetoplastina</taxon>
        <taxon>Trypanosomatida</taxon>
        <taxon>Trypanosomatidae</taxon>
        <taxon>Trypanosoma</taxon>
        <taxon>Duttonella</taxon>
    </lineage>
</organism>
<dbReference type="VEuPathDB" id="TriTrypDB:TvY486_1113070"/>
<sequence length="124" mass="14466">MQAFRYKLLPKNYLLKVIVHSQHVNRSPFPTSLPWSLLGVLTWSLYDHHTCAPDVYQHSLKGRDPIMVRRNNNNNNKIFPFCLSGINSFTFSISLTFSFFMSLPGCLIFHPSHRKQAPFFFLFS</sequence>
<evidence type="ECO:0000313" key="2">
    <source>
        <dbReference type="EMBL" id="CCC53823.1"/>
    </source>
</evidence>
<keyword evidence="1" id="KW-1133">Transmembrane helix</keyword>
<proteinExistence type="predicted"/>